<organism evidence="2">
    <name type="scientific">Siphoviridae sp. ctMsr1</name>
    <dbReference type="NCBI Taxonomy" id="2826264"/>
    <lineage>
        <taxon>Viruses</taxon>
        <taxon>Duplodnaviria</taxon>
        <taxon>Heunggongvirae</taxon>
        <taxon>Uroviricota</taxon>
        <taxon>Caudoviricetes</taxon>
    </lineage>
</organism>
<name>A0A8S5LVE6_9CAUD</name>
<proteinExistence type="predicted"/>
<dbReference type="InterPro" id="IPR042229">
    <property type="entry name" value="Listeria/Bacterioides_rpt_sf"/>
</dbReference>
<dbReference type="InterPro" id="IPR013378">
    <property type="entry name" value="InlB-like_B-rpt"/>
</dbReference>
<protein>
    <submittedName>
        <fullName evidence="2">Uncharacterized protein</fullName>
    </submittedName>
</protein>
<dbReference type="Pfam" id="PF09479">
    <property type="entry name" value="Flg_new"/>
    <property type="match status" value="1"/>
</dbReference>
<comment type="subcellular location">
    <subcellularLocation>
        <location evidence="1">Cell envelope</location>
    </subcellularLocation>
</comment>
<reference evidence="2" key="1">
    <citation type="journal article" date="2021" name="Proc. Natl. Acad. Sci. U.S.A.">
        <title>A Catalog of Tens of Thousands of Viruses from Human Metagenomes Reveals Hidden Associations with Chronic Diseases.</title>
        <authorList>
            <person name="Tisza M.J."/>
            <person name="Buck C.B."/>
        </authorList>
    </citation>
    <scope>NUCLEOTIDE SEQUENCE</scope>
    <source>
        <strain evidence="2">CtMsr1</strain>
    </source>
</reference>
<dbReference type="Gene3D" id="2.60.40.4270">
    <property type="entry name" value="Listeria-Bacteroides repeat domain"/>
    <property type="match status" value="1"/>
</dbReference>
<evidence type="ECO:0000313" key="2">
    <source>
        <dbReference type="EMBL" id="DAD73755.1"/>
    </source>
</evidence>
<evidence type="ECO:0000256" key="1">
    <source>
        <dbReference type="ARBA" id="ARBA00004196"/>
    </source>
</evidence>
<accession>A0A8S5LVE6</accession>
<sequence>MATIYGDITNHWRCYINTWSSEDATSVSAGLTVGIQDCGWGFQIWTGIVGDANANGSKSVVNTSFNTSTGSWSTKDITSASQRFTKGHNAYDIWLSGTVTNKSGYMNGSSSATQYLTIPALAHHYVTFDANGGTGAPGRVDKWYGEQVTIPTTKPTRTNYEFLGWSTTRDGQVAYKPGEKYWIDDVDATYYAVWKLLYVPPKFTNGLAIRTSSMTSTTHDYSGGYCYASFSYKVDTTIYPSNVAKSIVCKYYQDGNSTGVTVTPTGDLNKASGTVNVHFAASINSVYYIECSLTDTKDGTATIARSITTGVLPMEVANQGRSVGILSAAPSSDGLKLGGSGNPDFLIAADTTNNRLESMAQIHGRTSSAGQGELTLSVDGLDYNGNHSSGKISFNAARFLFNSYDLDAIMSAPAYDGNAAKPSSPHYLKWGVIRLPSGLCIMSLLENNNWSWVGGVIFSRTTFELPIPLASTTYNVVYSQMYYNTLDYINQVTIQTEWRKAQSFGAVSYHPTTNNATYTFNVQPIVIGQWK</sequence>
<dbReference type="EMBL" id="BK014744">
    <property type="protein sequence ID" value="DAD73755.1"/>
    <property type="molecule type" value="Genomic_DNA"/>
</dbReference>